<gene>
    <name evidence="1" type="ORF">MMOR_48680</name>
</gene>
<sequence length="87" mass="9902">MIHVERHRQPGGEKRIITQPAVNIPQHGCDVWSHTVSSDRLVVGKDGSERKMCAPVLPPPKRTFYFDTRQFGWRAAIRMKAPATHTN</sequence>
<accession>A0AAD1M7H8</accession>
<dbReference type="KEGG" id="mmor:MMOR_48680"/>
<evidence type="ECO:0000313" key="2">
    <source>
        <dbReference type="Proteomes" id="UP000466681"/>
    </source>
</evidence>
<dbReference type="AlphaFoldDB" id="A0AAD1M7H8"/>
<reference evidence="1 2" key="1">
    <citation type="journal article" date="2019" name="Emerg. Microbes Infect.">
        <title>Comprehensive subspecies identification of 175 nontuberculous mycobacteria species based on 7547 genomic profiles.</title>
        <authorList>
            <person name="Matsumoto Y."/>
            <person name="Kinjo T."/>
            <person name="Motooka D."/>
            <person name="Nabeya D."/>
            <person name="Jung N."/>
            <person name="Uechi K."/>
            <person name="Horii T."/>
            <person name="Iida T."/>
            <person name="Fujita J."/>
            <person name="Nakamura S."/>
        </authorList>
    </citation>
    <scope>NUCLEOTIDE SEQUENCE [LARGE SCALE GENOMIC DNA]</scope>
    <source>
        <strain evidence="1 2">JCM 6375</strain>
    </source>
</reference>
<dbReference type="EMBL" id="AP022560">
    <property type="protein sequence ID" value="BBX03932.1"/>
    <property type="molecule type" value="Genomic_DNA"/>
</dbReference>
<proteinExistence type="predicted"/>
<dbReference type="Proteomes" id="UP000466681">
    <property type="component" value="Chromosome"/>
</dbReference>
<evidence type="ECO:0000313" key="1">
    <source>
        <dbReference type="EMBL" id="BBX03932.1"/>
    </source>
</evidence>
<organism evidence="1 2">
    <name type="scientific">Mycolicibacterium moriokaense</name>
    <dbReference type="NCBI Taxonomy" id="39691"/>
    <lineage>
        <taxon>Bacteria</taxon>
        <taxon>Bacillati</taxon>
        <taxon>Actinomycetota</taxon>
        <taxon>Actinomycetes</taxon>
        <taxon>Mycobacteriales</taxon>
        <taxon>Mycobacteriaceae</taxon>
        <taxon>Mycolicibacterium</taxon>
    </lineage>
</organism>
<protein>
    <submittedName>
        <fullName evidence="1">Uncharacterized protein</fullName>
    </submittedName>
</protein>
<keyword evidence="2" id="KW-1185">Reference proteome</keyword>
<name>A0AAD1M7H8_9MYCO</name>